<dbReference type="Proteomes" id="UP000236291">
    <property type="component" value="Unassembled WGS sequence"/>
</dbReference>
<dbReference type="Gene3D" id="1.20.1280.50">
    <property type="match status" value="1"/>
</dbReference>
<comment type="caution">
    <text evidence="2">The sequence shown here is derived from an EMBL/GenBank/DDBJ whole genome shotgun (WGS) entry which is preliminary data.</text>
</comment>
<dbReference type="AlphaFoldDB" id="A0A2K3L013"/>
<evidence type="ECO:0000313" key="2">
    <source>
        <dbReference type="EMBL" id="PNX71880.1"/>
    </source>
</evidence>
<sequence>MAPGSKGSTGTITSPTSLPMELVEEENLCRLPVKILLQLRCICKSWKSLISDDPKFAKKQLRKL</sequence>
<dbReference type="SUPFAM" id="SSF81383">
    <property type="entry name" value="F-box domain"/>
    <property type="match status" value="1"/>
</dbReference>
<name>A0A2K3L013_TRIPR</name>
<reference evidence="2 3" key="1">
    <citation type="journal article" date="2014" name="Am. J. Bot.">
        <title>Genome assembly and annotation for red clover (Trifolium pratense; Fabaceae).</title>
        <authorList>
            <person name="Istvanek J."/>
            <person name="Jaros M."/>
            <person name="Krenek A."/>
            <person name="Repkova J."/>
        </authorList>
    </citation>
    <scope>NUCLEOTIDE SEQUENCE [LARGE SCALE GENOMIC DNA]</scope>
    <source>
        <strain evidence="3">cv. Tatra</strain>
        <tissue evidence="2">Young leaves</tissue>
    </source>
</reference>
<proteinExistence type="predicted"/>
<dbReference type="InterPro" id="IPR001810">
    <property type="entry name" value="F-box_dom"/>
</dbReference>
<evidence type="ECO:0000313" key="3">
    <source>
        <dbReference type="Proteomes" id="UP000236291"/>
    </source>
</evidence>
<dbReference type="EMBL" id="ASHM01023906">
    <property type="protein sequence ID" value="PNX71880.1"/>
    <property type="molecule type" value="Genomic_DNA"/>
</dbReference>
<accession>A0A2K3L013</accession>
<reference evidence="2 3" key="2">
    <citation type="journal article" date="2017" name="Front. Plant Sci.">
        <title>Gene Classification and Mining of Molecular Markers Useful in Red Clover (Trifolium pratense) Breeding.</title>
        <authorList>
            <person name="Istvanek J."/>
            <person name="Dluhosova J."/>
            <person name="Dluhos P."/>
            <person name="Patkova L."/>
            <person name="Nedelnik J."/>
            <person name="Repkova J."/>
        </authorList>
    </citation>
    <scope>NUCLEOTIDE SEQUENCE [LARGE SCALE GENOMIC DNA]</scope>
    <source>
        <strain evidence="3">cv. Tatra</strain>
        <tissue evidence="2">Young leaves</tissue>
    </source>
</reference>
<gene>
    <name evidence="2" type="ORF">L195_g027766</name>
</gene>
<dbReference type="Pfam" id="PF00646">
    <property type="entry name" value="F-box"/>
    <property type="match status" value="1"/>
</dbReference>
<dbReference type="InterPro" id="IPR036047">
    <property type="entry name" value="F-box-like_dom_sf"/>
</dbReference>
<evidence type="ECO:0000259" key="1">
    <source>
        <dbReference type="Pfam" id="PF00646"/>
    </source>
</evidence>
<protein>
    <submittedName>
        <fullName evidence="2">F-box/kelch-repeat protein</fullName>
    </submittedName>
</protein>
<organism evidence="2 3">
    <name type="scientific">Trifolium pratense</name>
    <name type="common">Red clover</name>
    <dbReference type="NCBI Taxonomy" id="57577"/>
    <lineage>
        <taxon>Eukaryota</taxon>
        <taxon>Viridiplantae</taxon>
        <taxon>Streptophyta</taxon>
        <taxon>Embryophyta</taxon>
        <taxon>Tracheophyta</taxon>
        <taxon>Spermatophyta</taxon>
        <taxon>Magnoliopsida</taxon>
        <taxon>eudicotyledons</taxon>
        <taxon>Gunneridae</taxon>
        <taxon>Pentapetalae</taxon>
        <taxon>rosids</taxon>
        <taxon>fabids</taxon>
        <taxon>Fabales</taxon>
        <taxon>Fabaceae</taxon>
        <taxon>Papilionoideae</taxon>
        <taxon>50 kb inversion clade</taxon>
        <taxon>NPAAA clade</taxon>
        <taxon>Hologalegina</taxon>
        <taxon>IRL clade</taxon>
        <taxon>Trifolieae</taxon>
        <taxon>Trifolium</taxon>
    </lineage>
</organism>
<feature type="domain" description="F-box" evidence="1">
    <location>
        <begin position="28"/>
        <end position="56"/>
    </location>
</feature>